<proteinExistence type="predicted"/>
<comment type="caution">
    <text evidence="2">The sequence shown here is derived from an EMBL/GenBank/DDBJ whole genome shotgun (WGS) entry which is preliminary data.</text>
</comment>
<dbReference type="EMBL" id="AOGT01001841">
    <property type="protein sequence ID" value="EMG46889.1"/>
    <property type="molecule type" value="Genomic_DNA"/>
</dbReference>
<dbReference type="OMA" id="ANFYIDI"/>
<keyword evidence="3" id="KW-1185">Reference proteome</keyword>
<keyword evidence="1" id="KW-0812">Transmembrane</keyword>
<dbReference type="HOGENOM" id="CLU_040309_0_0_1"/>
<dbReference type="eggNOG" id="ENOG502SCYK">
    <property type="taxonomic scope" value="Eukaryota"/>
</dbReference>
<evidence type="ECO:0000256" key="1">
    <source>
        <dbReference type="SAM" id="Phobius"/>
    </source>
</evidence>
<gene>
    <name evidence="2" type="ORF">G210_2843</name>
</gene>
<feature type="transmembrane region" description="Helical" evidence="1">
    <location>
        <begin position="67"/>
        <end position="91"/>
    </location>
</feature>
<sequence length="521" mass="60353">MFKIRKLPPLSAIGRSRSVYTPFRSLRIITSPRKPTFTHVSPLTFRRSIGGSSRGRALAANLGGIKFIVQAITGVYCGIIIVCAASFYLLYRDADERQNIPGELSMENIINSVLAINKDDVCEAPRHATKHYRRLLFNLAKEEYPDLKEEELENRYDIPILSTRFLMEHDKSNKFINFYFDMILRYCKCLLSKGEVDISINILSRVINDDFVFYQLGDSEKLSSSCRVLVKITPDYPSKIKLLERSIDMLVENSNKTMRFNDTEENPFILLENSKISDELINCLNDLASTLAKYSQQKDVKINKKDRSKLLNDSLEIYLSELRNLQNIRKSIESKQTNQFNYPLFNVERANLICLINATKAHISEVLWIKGHKTKAIDWAEEILNELYFDRLSDPRVNPILLDVLGNLEVMYADMKKPKEVERVAELKKSVKIYEGHKRFNIPWYERVMKRISNTIYLSSPIGLVQKGVDERFKMKTRVKELYEFEDEDEEYYGNGTSGNWLNRILFSPSTASCSQESRSK</sequence>
<dbReference type="OrthoDB" id="4010961at2759"/>
<keyword evidence="1" id="KW-0472">Membrane</keyword>
<organism evidence="2 3">
    <name type="scientific">Candida maltosa (strain Xu316)</name>
    <name type="common">Yeast</name>
    <dbReference type="NCBI Taxonomy" id="1245528"/>
    <lineage>
        <taxon>Eukaryota</taxon>
        <taxon>Fungi</taxon>
        <taxon>Dikarya</taxon>
        <taxon>Ascomycota</taxon>
        <taxon>Saccharomycotina</taxon>
        <taxon>Pichiomycetes</taxon>
        <taxon>Debaryomycetaceae</taxon>
        <taxon>Candida/Lodderomyces clade</taxon>
        <taxon>Candida</taxon>
    </lineage>
</organism>
<dbReference type="AlphaFoldDB" id="M3JWV2"/>
<keyword evidence="1" id="KW-1133">Transmembrane helix</keyword>
<evidence type="ECO:0000313" key="3">
    <source>
        <dbReference type="Proteomes" id="UP000011777"/>
    </source>
</evidence>
<dbReference type="Proteomes" id="UP000011777">
    <property type="component" value="Unassembled WGS sequence"/>
</dbReference>
<evidence type="ECO:0000313" key="2">
    <source>
        <dbReference type="EMBL" id="EMG46889.1"/>
    </source>
</evidence>
<protein>
    <submittedName>
        <fullName evidence="2">Uncharacterized protein</fullName>
    </submittedName>
</protein>
<reference evidence="2 3" key="1">
    <citation type="submission" date="2013-02" db="EMBL/GenBank/DDBJ databases">
        <title>Genome sequence of Candida maltosa Xu316, a potential industrial strain for xylitol and ethanol production.</title>
        <authorList>
            <person name="Yu J."/>
            <person name="Wang Q."/>
            <person name="Geng X."/>
            <person name="Bao W."/>
            <person name="He P."/>
            <person name="Cai J."/>
        </authorList>
    </citation>
    <scope>NUCLEOTIDE SEQUENCE [LARGE SCALE GENOMIC DNA]</scope>
    <source>
        <strain evidence="3">Xu316</strain>
    </source>
</reference>
<name>M3JWV2_CANMX</name>
<dbReference type="STRING" id="1245528.M3JWV2"/>
<accession>M3JWV2</accession>